<keyword evidence="5 11" id="KW-0963">Cytoplasm</keyword>
<reference evidence="15" key="1">
    <citation type="submission" date="2019-03" db="EMBL/GenBank/DDBJ databases">
        <title>Snf2 controls pulcherriminic acid biosynthesis and connects pigmentation and antifungal activity of the yeast Metschnikowia pulcherrima.</title>
        <authorList>
            <person name="Gore-Lloyd D."/>
            <person name="Sumann I."/>
            <person name="Brachmann A.O."/>
            <person name="Schneeberger K."/>
            <person name="Ortiz-Merino R.A."/>
            <person name="Moreno-Beltran M."/>
            <person name="Schlaefli M."/>
            <person name="Kirner P."/>
            <person name="Santos Kron A."/>
            <person name="Wolfe K.H."/>
            <person name="Piel J."/>
            <person name="Ahrens C.H."/>
            <person name="Henk D."/>
            <person name="Freimoser F.M."/>
        </authorList>
    </citation>
    <scope>NUCLEOTIDE SEQUENCE [LARGE SCALE GENOMIC DNA]</scope>
    <source>
        <strain evidence="15">APC 1.2</strain>
    </source>
</reference>
<feature type="domain" description="MHD" evidence="13">
    <location>
        <begin position="304"/>
        <end position="564"/>
    </location>
</feature>
<proteinExistence type="inferred from homology"/>
<evidence type="ECO:0000256" key="11">
    <source>
        <dbReference type="RuleBase" id="RU366052"/>
    </source>
</evidence>
<evidence type="ECO:0000256" key="1">
    <source>
        <dbReference type="ARBA" id="ARBA00004255"/>
    </source>
</evidence>
<evidence type="ECO:0000256" key="12">
    <source>
        <dbReference type="SAM" id="Coils"/>
    </source>
</evidence>
<evidence type="ECO:0000256" key="9">
    <source>
        <dbReference type="ARBA" id="ARBA00023136"/>
    </source>
</evidence>
<dbReference type="GO" id="GO:0030126">
    <property type="term" value="C:COPI vesicle coat"/>
    <property type="evidence" value="ECO:0007669"/>
    <property type="project" value="UniProtKB-UniRule"/>
</dbReference>
<keyword evidence="6 11" id="KW-0931">ER-Golgi transport</keyword>
<keyword evidence="12" id="KW-0175">Coiled coil</keyword>
<dbReference type="GO" id="GO:0015031">
    <property type="term" value="P:protein transport"/>
    <property type="evidence" value="ECO:0007669"/>
    <property type="project" value="UniProtKB-KW"/>
</dbReference>
<gene>
    <name evidence="14" type="primary">MPUL0E05220</name>
    <name evidence="14" type="ORF">METSCH_E05220</name>
</gene>
<evidence type="ECO:0000256" key="2">
    <source>
        <dbReference type="ARBA" id="ARBA00010516"/>
    </source>
</evidence>
<evidence type="ECO:0000256" key="4">
    <source>
        <dbReference type="ARBA" id="ARBA00022448"/>
    </source>
</evidence>
<dbReference type="InterPro" id="IPR022775">
    <property type="entry name" value="AP_mu_sigma_su"/>
</dbReference>
<dbReference type="SUPFAM" id="SSF49447">
    <property type="entry name" value="Second domain of Mu2 adaptin subunit (ap50) of ap2 adaptor"/>
    <property type="match status" value="1"/>
</dbReference>
<evidence type="ECO:0000256" key="3">
    <source>
        <dbReference type="ARBA" id="ARBA00011775"/>
    </source>
</evidence>
<evidence type="ECO:0000259" key="13">
    <source>
        <dbReference type="PROSITE" id="PS51072"/>
    </source>
</evidence>
<comment type="similarity">
    <text evidence="2 11">Belongs to the adaptor complexes medium subunit family. Delta-COP subfamily.</text>
</comment>
<keyword evidence="9 11" id="KW-0472">Membrane</keyword>
<dbReference type="Pfam" id="PF01217">
    <property type="entry name" value="Clat_adaptor_s"/>
    <property type="match status" value="1"/>
</dbReference>
<accession>A0A4P6XRU2</accession>
<dbReference type="InterPro" id="IPR027059">
    <property type="entry name" value="Coatomer_dsu"/>
</dbReference>
<dbReference type="Gene3D" id="3.30.450.60">
    <property type="match status" value="1"/>
</dbReference>
<dbReference type="GO" id="GO:0051645">
    <property type="term" value="P:Golgi localization"/>
    <property type="evidence" value="ECO:0007669"/>
    <property type="project" value="TreeGrafter"/>
</dbReference>
<dbReference type="Pfam" id="PF00928">
    <property type="entry name" value="Adap_comp_sub"/>
    <property type="match status" value="1"/>
</dbReference>
<evidence type="ECO:0000256" key="7">
    <source>
        <dbReference type="ARBA" id="ARBA00022927"/>
    </source>
</evidence>
<keyword evidence="4 11" id="KW-0813">Transport</keyword>
<organism evidence="14 15">
    <name type="scientific">Metschnikowia aff. pulcherrima</name>
    <dbReference type="NCBI Taxonomy" id="2163413"/>
    <lineage>
        <taxon>Eukaryota</taxon>
        <taxon>Fungi</taxon>
        <taxon>Dikarya</taxon>
        <taxon>Ascomycota</taxon>
        <taxon>Saccharomycotina</taxon>
        <taxon>Pichiomycetes</taxon>
        <taxon>Metschnikowiaceae</taxon>
        <taxon>Metschnikowia</taxon>
    </lineage>
</organism>
<comment type="subunit">
    <text evidence="3 11">Oligomeric complex that consists of at least the alpha, beta, beta', gamma, delta, epsilon and zeta subunits.</text>
</comment>
<dbReference type="GO" id="GO:0006890">
    <property type="term" value="P:retrograde vesicle-mediated transport, Golgi to endoplasmic reticulum"/>
    <property type="evidence" value="ECO:0007669"/>
    <property type="project" value="UniProtKB-UniRule"/>
</dbReference>
<dbReference type="InterPro" id="IPR036168">
    <property type="entry name" value="AP2_Mu_C_sf"/>
</dbReference>
<evidence type="ECO:0000256" key="5">
    <source>
        <dbReference type="ARBA" id="ARBA00022490"/>
    </source>
</evidence>
<sequence>MAVLAVSICTHGGKALVSRQFRDLSKDRITELLANFPALLSSLGSQNTTVEDGSVRYVYQPLEEFYVVLLTNKQLNILQDIDTLHLFVSVVSNMLRSVDEKEIFNNAFEMLSAFDEIVTLGYREKLTLSQVQSFLEMDSHEEKIQDIIERNKEMEATEERRRRAKEIQRKELARRNMELQQAAVFGANQPQAPQALQEAFGYNTAPSQGPSYGQLPRAQPDMEASYAAPRAIGGKGLQLGKKAAKPTMAEHRQPLLTSTTPQQQQAPVPHQATQGAYINASQPEQVSASVLPSPLQSVLQKPLNPGILITVNEKITAQLHREGGVAASEVKGDLSLRISDASLARAKILLTVGEQAGIQYKTHPNVDKGLFSAANSIGLKDRNKPFPSNDQSLGVLRWKAVAKDDDTSLVPLLFTAWVSLDDGVADVNLEYELTPEYVAAHPGQALFDDVQILVPLASEDVILKEDSSGHVSYDVTEEGIVFTLAQIALEDAAGSFEFSVPADSEDSLFPMQIAFHTSRTLGVTEADGSFGKVLVIDVVSNDDDERSLPFALHQNLAAESYVVN</sequence>
<dbReference type="FunFam" id="3.30.450.60:FF:000003">
    <property type="entry name" value="Coatomer subunit delta"/>
    <property type="match status" value="1"/>
</dbReference>
<name>A0A4P6XRU2_9ASCO</name>
<dbReference type="InterPro" id="IPR011012">
    <property type="entry name" value="Longin-like_dom_sf"/>
</dbReference>
<evidence type="ECO:0000256" key="10">
    <source>
        <dbReference type="ARBA" id="ARBA00023329"/>
    </source>
</evidence>
<dbReference type="AlphaFoldDB" id="A0A4P6XRU2"/>
<comment type="function">
    <text evidence="11">The coatomer is a cytosolic protein complex that binds to dilysine motifs and reversibly associates with Golgi non-clathrin-coated vesicles, which further mediate biosynthetic protein transport from the ER, via the Golgi up to the trans Golgi network.</text>
</comment>
<keyword evidence="10" id="KW-0968">Cytoplasmic vesicle</keyword>
<keyword evidence="8 11" id="KW-0333">Golgi apparatus</keyword>
<dbReference type="InterPro" id="IPR028565">
    <property type="entry name" value="MHD"/>
</dbReference>
<dbReference type="STRING" id="2163413.A0A4P6XRU2"/>
<protein>
    <recommendedName>
        <fullName evidence="11">Coatomer subunit delta</fullName>
    </recommendedName>
</protein>
<evidence type="ECO:0000313" key="14">
    <source>
        <dbReference type="EMBL" id="QBM90277.1"/>
    </source>
</evidence>
<feature type="coiled-coil region" evidence="12">
    <location>
        <begin position="137"/>
        <end position="182"/>
    </location>
</feature>
<evidence type="ECO:0000256" key="8">
    <source>
        <dbReference type="ARBA" id="ARBA00023034"/>
    </source>
</evidence>
<dbReference type="PANTHER" id="PTHR10121">
    <property type="entry name" value="COATOMER SUBUNIT DELTA"/>
    <property type="match status" value="1"/>
</dbReference>
<dbReference type="GO" id="GO:0000139">
    <property type="term" value="C:Golgi membrane"/>
    <property type="evidence" value="ECO:0007669"/>
    <property type="project" value="UniProtKB-SubCell"/>
</dbReference>
<dbReference type="PANTHER" id="PTHR10121:SF0">
    <property type="entry name" value="COATOMER SUBUNIT DELTA"/>
    <property type="match status" value="1"/>
</dbReference>
<evidence type="ECO:0000256" key="6">
    <source>
        <dbReference type="ARBA" id="ARBA00022892"/>
    </source>
</evidence>
<dbReference type="CDD" id="cd09254">
    <property type="entry name" value="AP_delta-COPI_MHD"/>
    <property type="match status" value="1"/>
</dbReference>
<evidence type="ECO:0000313" key="15">
    <source>
        <dbReference type="Proteomes" id="UP000292447"/>
    </source>
</evidence>
<dbReference type="EMBL" id="CP034460">
    <property type="protein sequence ID" value="QBM90277.1"/>
    <property type="molecule type" value="Genomic_DNA"/>
</dbReference>
<keyword evidence="7 11" id="KW-0653">Protein transport</keyword>
<dbReference type="SUPFAM" id="SSF64356">
    <property type="entry name" value="SNARE-like"/>
    <property type="match status" value="1"/>
</dbReference>
<dbReference type="PROSITE" id="PS51072">
    <property type="entry name" value="MHD"/>
    <property type="match status" value="1"/>
</dbReference>
<dbReference type="CDD" id="cd14830">
    <property type="entry name" value="Delta_COP_N"/>
    <property type="match status" value="1"/>
</dbReference>
<comment type="subcellular location">
    <subcellularLocation>
        <location evidence="11">Cytoplasm</location>
    </subcellularLocation>
    <subcellularLocation>
        <location evidence="1 11">Golgi apparatus membrane</location>
        <topology evidence="1 11">Peripheral membrane protein</topology>
        <orientation evidence="1 11">Cytoplasmic side</orientation>
    </subcellularLocation>
    <subcellularLocation>
        <location evidence="11">Cytoplasmic vesicle</location>
        <location evidence="11">COPI-coated vesicle membrane</location>
        <topology evidence="11">Peripheral membrane protein</topology>
        <orientation evidence="11">Cytoplasmic side</orientation>
    </subcellularLocation>
</comment>
<dbReference type="Proteomes" id="UP000292447">
    <property type="component" value="Chromosome V"/>
</dbReference>
<dbReference type="GO" id="GO:0006888">
    <property type="term" value="P:endoplasmic reticulum to Golgi vesicle-mediated transport"/>
    <property type="evidence" value="ECO:0007669"/>
    <property type="project" value="TreeGrafter"/>
</dbReference>
<keyword evidence="15" id="KW-1185">Reference proteome</keyword>